<evidence type="ECO:0000259" key="2">
    <source>
        <dbReference type="Pfam" id="PF01551"/>
    </source>
</evidence>
<dbReference type="Pfam" id="PF01551">
    <property type="entry name" value="Peptidase_M23"/>
    <property type="match status" value="1"/>
</dbReference>
<dbReference type="AlphaFoldDB" id="A0A8J7SQU8"/>
<dbReference type="InterPro" id="IPR016047">
    <property type="entry name" value="M23ase_b-sheet_dom"/>
</dbReference>
<evidence type="ECO:0000313" key="3">
    <source>
        <dbReference type="EMBL" id="MBL4927066.1"/>
    </source>
</evidence>
<organism evidence="3 4">
    <name type="scientific">Fuscibacter oryzae</name>
    <dbReference type="NCBI Taxonomy" id="2803939"/>
    <lineage>
        <taxon>Bacteria</taxon>
        <taxon>Pseudomonadati</taxon>
        <taxon>Pseudomonadota</taxon>
        <taxon>Alphaproteobacteria</taxon>
        <taxon>Rhodobacterales</taxon>
        <taxon>Paracoccaceae</taxon>
        <taxon>Fuscibacter</taxon>
    </lineage>
</organism>
<protein>
    <submittedName>
        <fullName evidence="3">Peptidoglycan DD-metalloendopeptidase family protein</fullName>
    </submittedName>
</protein>
<keyword evidence="4" id="KW-1185">Reference proteome</keyword>
<dbReference type="Gene3D" id="2.70.70.10">
    <property type="entry name" value="Glucose Permease (Domain IIA)"/>
    <property type="match status" value="1"/>
</dbReference>
<dbReference type="PANTHER" id="PTHR21666">
    <property type="entry name" value="PEPTIDASE-RELATED"/>
    <property type="match status" value="1"/>
</dbReference>
<name>A0A8J7SQU8_9RHOB</name>
<dbReference type="SUPFAM" id="SSF51261">
    <property type="entry name" value="Duplicated hybrid motif"/>
    <property type="match status" value="1"/>
</dbReference>
<dbReference type="CDD" id="cd12797">
    <property type="entry name" value="M23_peptidase"/>
    <property type="match status" value="1"/>
</dbReference>
<dbReference type="EMBL" id="JAESVP010000001">
    <property type="protein sequence ID" value="MBL4927066.1"/>
    <property type="molecule type" value="Genomic_DNA"/>
</dbReference>
<dbReference type="Proteomes" id="UP000619033">
    <property type="component" value="Unassembled WGS sequence"/>
</dbReference>
<dbReference type="RefSeq" id="WP_202658183.1">
    <property type="nucleotide sequence ID" value="NZ_JAESVP010000001.1"/>
</dbReference>
<evidence type="ECO:0000313" key="4">
    <source>
        <dbReference type="Proteomes" id="UP000619033"/>
    </source>
</evidence>
<accession>A0A8J7SQU8</accession>
<dbReference type="InterPro" id="IPR011055">
    <property type="entry name" value="Dup_hybrid_motif"/>
</dbReference>
<gene>
    <name evidence="3" type="ORF">JI744_02995</name>
</gene>
<evidence type="ECO:0000256" key="1">
    <source>
        <dbReference type="ARBA" id="ARBA00022729"/>
    </source>
</evidence>
<comment type="caution">
    <text evidence="3">The sequence shown here is derived from an EMBL/GenBank/DDBJ whole genome shotgun (WGS) entry which is preliminary data.</text>
</comment>
<dbReference type="InterPro" id="IPR050570">
    <property type="entry name" value="Cell_wall_metabolism_enzyme"/>
</dbReference>
<keyword evidence="1" id="KW-0732">Signal</keyword>
<dbReference type="PANTHER" id="PTHR21666:SF289">
    <property type="entry name" value="L-ALA--D-GLU ENDOPEPTIDASE"/>
    <property type="match status" value="1"/>
</dbReference>
<reference evidence="3" key="1">
    <citation type="submission" date="2021-01" db="EMBL/GenBank/DDBJ databases">
        <title>Genome seq and assembly of Tabrizicola sp. KVB23.</title>
        <authorList>
            <person name="Chhetri G."/>
        </authorList>
    </citation>
    <scope>NUCLEOTIDE SEQUENCE</scope>
    <source>
        <strain evidence="3">KVB23</strain>
    </source>
</reference>
<proteinExistence type="predicted"/>
<sequence>MNSIYRELIGKDDLYAALRTLAARVPDMTLAQVLGGLAGGDAAAQAVARRLAQVDLGLLRAVMRVGRGLPASAAEAQVRQHLGRVAVAPVFAPAIADATSIALPTRGERPDMPAFSDHAFDDWFAAQGVSYGLGLYGEKRSIYATAQFADAASSERRMIHLGIDVFAPAGTAVHAPLAGRVRYLTYNADPLDYGHTLILEHEADGVPFYTLYGHLGASLPHILRLGDPVSPGQTIAHLGDWPENGGWAPHLHFQVITDLLAQDQGNFFGVGHESLWELWQSVSPDPNLILRLPPEKFSL</sequence>
<feature type="domain" description="M23ase beta-sheet core" evidence="2">
    <location>
        <begin position="159"/>
        <end position="257"/>
    </location>
</feature>
<dbReference type="GO" id="GO:0004222">
    <property type="term" value="F:metalloendopeptidase activity"/>
    <property type="evidence" value="ECO:0007669"/>
    <property type="project" value="TreeGrafter"/>
</dbReference>